<dbReference type="PANTHER" id="PTHR43022">
    <property type="entry name" value="PROTEIN SMF"/>
    <property type="match status" value="1"/>
</dbReference>
<dbReference type="GO" id="GO:0009294">
    <property type="term" value="P:DNA-mediated transformation"/>
    <property type="evidence" value="ECO:0007669"/>
    <property type="project" value="InterPro"/>
</dbReference>
<evidence type="ECO:0000256" key="2">
    <source>
        <dbReference type="SAM" id="MobiDB-lite"/>
    </source>
</evidence>
<evidence type="ECO:0000256" key="1">
    <source>
        <dbReference type="ARBA" id="ARBA00006525"/>
    </source>
</evidence>
<dbReference type="Gene3D" id="3.40.50.450">
    <property type="match status" value="1"/>
</dbReference>
<feature type="domain" description="Smf/DprA SLOG" evidence="3">
    <location>
        <begin position="79"/>
        <end position="294"/>
    </location>
</feature>
<dbReference type="SUPFAM" id="SSF102405">
    <property type="entry name" value="MCP/YpsA-like"/>
    <property type="match status" value="1"/>
</dbReference>
<comment type="similarity">
    <text evidence="1">Belongs to the DprA/Smf family.</text>
</comment>
<dbReference type="AlphaFoldDB" id="A0A9Q9IMC3"/>
<dbReference type="Pfam" id="PF02481">
    <property type="entry name" value="DNA_processg_A"/>
    <property type="match status" value="1"/>
</dbReference>
<dbReference type="InterPro" id="IPR057666">
    <property type="entry name" value="DrpA_SLOG"/>
</dbReference>
<feature type="region of interest" description="Disordered" evidence="2">
    <location>
        <begin position="295"/>
        <end position="327"/>
    </location>
</feature>
<dbReference type="EMBL" id="CP073767">
    <property type="protein sequence ID" value="UWZ58802.1"/>
    <property type="molecule type" value="Genomic_DNA"/>
</dbReference>
<evidence type="ECO:0000259" key="3">
    <source>
        <dbReference type="Pfam" id="PF02481"/>
    </source>
</evidence>
<gene>
    <name evidence="4" type="ORF">Daura_23115</name>
</gene>
<dbReference type="PANTHER" id="PTHR43022:SF1">
    <property type="entry name" value="PROTEIN SMF"/>
    <property type="match status" value="1"/>
</dbReference>
<dbReference type="RefSeq" id="WP_081971114.1">
    <property type="nucleotide sequence ID" value="NZ_CP073767.1"/>
</dbReference>
<sequence length="327" mass="33948">MTAVDEIRTARAALSWLFEPGEPTVVAAVRQYGPVEALDRLTATTPSEGLLRVEVRHLPGNARELAARGVHEGLASCRVVIPEDIEWPTGLAALTGEHGLDPVCLWARGSADLPVQGTSVTIIGARAVTTYGQYVAEDLAVGVVGHDRLVVSTGDVGVGAAALRAACAAGGSPVAVLSCGLQHLYPAANVRLLQRVADTGLLLSAWPPDAHPARHRSRSGRALLAALTGGTVIVEAGVRSTAIDVVRHAVRFGRPGMVVPGPVTSAMSAGCHMLLRDDSRMRVVCTVEDVLAELSHRPDDTDGTGDTGESDASRGEPDANGKPCAAR</sequence>
<accession>A0A9Q9IMC3</accession>
<evidence type="ECO:0000313" key="5">
    <source>
        <dbReference type="Proteomes" id="UP001058003"/>
    </source>
</evidence>
<dbReference type="Proteomes" id="UP001058003">
    <property type="component" value="Chromosome"/>
</dbReference>
<dbReference type="KEGG" id="daur:Daura_23115"/>
<keyword evidence="5" id="KW-1185">Reference proteome</keyword>
<reference evidence="4" key="1">
    <citation type="submission" date="2021-04" db="EMBL/GenBank/DDBJ databases">
        <title>Dactylosporangium aurantiacum NRRL B-8018 full assembly.</title>
        <authorList>
            <person name="Hartkoorn R.C."/>
            <person name="Beaudoing E."/>
            <person name="Hot D."/>
        </authorList>
    </citation>
    <scope>NUCLEOTIDE SEQUENCE</scope>
    <source>
        <strain evidence="4">NRRL B-8018</strain>
    </source>
</reference>
<organism evidence="4 5">
    <name type="scientific">Dactylosporangium aurantiacum</name>
    <dbReference type="NCBI Taxonomy" id="35754"/>
    <lineage>
        <taxon>Bacteria</taxon>
        <taxon>Bacillati</taxon>
        <taxon>Actinomycetota</taxon>
        <taxon>Actinomycetes</taxon>
        <taxon>Micromonosporales</taxon>
        <taxon>Micromonosporaceae</taxon>
        <taxon>Dactylosporangium</taxon>
    </lineage>
</organism>
<protein>
    <submittedName>
        <fullName evidence="4">DNA-processing protein DprA</fullName>
    </submittedName>
</protein>
<dbReference type="OrthoDB" id="9785707at2"/>
<name>A0A9Q9IMC3_9ACTN</name>
<evidence type="ECO:0000313" key="4">
    <source>
        <dbReference type="EMBL" id="UWZ58802.1"/>
    </source>
</evidence>
<proteinExistence type="inferred from homology"/>
<dbReference type="InterPro" id="IPR003488">
    <property type="entry name" value="DprA"/>
</dbReference>